<name>A0A1J5PYP3_9ZZZZ</name>
<reference evidence="1" key="1">
    <citation type="submission" date="2016-10" db="EMBL/GenBank/DDBJ databases">
        <title>Sequence of Gallionella enrichment culture.</title>
        <authorList>
            <person name="Poehlein A."/>
            <person name="Muehling M."/>
            <person name="Daniel R."/>
        </authorList>
    </citation>
    <scope>NUCLEOTIDE SEQUENCE</scope>
</reference>
<sequence length="156" mass="17392">MASALVERYDDRIAGVLSCYDRVVVTGTLPTVCYAEGMTRFLNPNRIRIFDYPEFAMTLREQVREAAASLAAQAGVVIEHVAKGHIRKEAIVAKILEQRGDHPGLVHVISAMEACDAYKPWHDKQTHKTYLRPQASPHFPLNPSGNKIIHMPSPGF</sequence>
<protein>
    <submittedName>
        <fullName evidence="1">Uncharacterized protein</fullName>
    </submittedName>
</protein>
<comment type="caution">
    <text evidence="1">The sequence shown here is derived from an EMBL/GenBank/DDBJ whole genome shotgun (WGS) entry which is preliminary data.</text>
</comment>
<dbReference type="AlphaFoldDB" id="A0A1J5PYP3"/>
<evidence type="ECO:0000313" key="1">
    <source>
        <dbReference type="EMBL" id="OIQ76609.1"/>
    </source>
</evidence>
<organism evidence="1">
    <name type="scientific">mine drainage metagenome</name>
    <dbReference type="NCBI Taxonomy" id="410659"/>
    <lineage>
        <taxon>unclassified sequences</taxon>
        <taxon>metagenomes</taxon>
        <taxon>ecological metagenomes</taxon>
    </lineage>
</organism>
<proteinExistence type="predicted"/>
<accession>A0A1J5PYP3</accession>
<dbReference type="EMBL" id="MLJW01001821">
    <property type="protein sequence ID" value="OIQ76609.1"/>
    <property type="molecule type" value="Genomic_DNA"/>
</dbReference>
<gene>
    <name evidence="1" type="ORF">GALL_417060</name>
</gene>